<dbReference type="STRING" id="118967.SAMN02745191_0047"/>
<reference evidence="9" key="1">
    <citation type="submission" date="2017-02" db="EMBL/GenBank/DDBJ databases">
        <authorList>
            <person name="Varghese N."/>
            <person name="Submissions S."/>
        </authorList>
    </citation>
    <scope>NUCLEOTIDE SEQUENCE [LARGE SCALE GENOMIC DNA]</scope>
    <source>
        <strain evidence="9">ATCC 25662</strain>
    </source>
</reference>
<evidence type="ECO:0000313" key="9">
    <source>
        <dbReference type="Proteomes" id="UP000243297"/>
    </source>
</evidence>
<evidence type="ECO:0000256" key="1">
    <source>
        <dbReference type="ARBA" id="ARBA00010641"/>
    </source>
</evidence>
<proteinExistence type="inferred from homology"/>
<dbReference type="RefSeq" id="WP_078712860.1">
    <property type="nucleotide sequence ID" value="NZ_FUWY01000011.1"/>
</dbReference>
<evidence type="ECO:0000256" key="4">
    <source>
        <dbReference type="ARBA" id="ARBA00023125"/>
    </source>
</evidence>
<evidence type="ECO:0000313" key="8">
    <source>
        <dbReference type="EMBL" id="SKA04168.1"/>
    </source>
</evidence>
<organism evidence="8 9">
    <name type="scientific">Anaerorhabdus furcosa</name>
    <dbReference type="NCBI Taxonomy" id="118967"/>
    <lineage>
        <taxon>Bacteria</taxon>
        <taxon>Bacillati</taxon>
        <taxon>Bacillota</taxon>
        <taxon>Erysipelotrichia</taxon>
        <taxon>Erysipelotrichales</taxon>
        <taxon>Erysipelotrichaceae</taxon>
        <taxon>Anaerorhabdus</taxon>
    </lineage>
</organism>
<dbReference type="InterPro" id="IPR039425">
    <property type="entry name" value="RNA_pol_sigma-70-like"/>
</dbReference>
<dbReference type="SUPFAM" id="SSF88946">
    <property type="entry name" value="Sigma2 domain of RNA polymerase sigma factors"/>
    <property type="match status" value="1"/>
</dbReference>
<sequence length="441" mass="51625">MLEKKKEYFDIKYVIQLQKGDKDAFDFIFNYYRHHVYWTGINFFSNEEKAKDLVQSVFLEIYQNINQLKEPTKFYPWMNRIAYTRCMQMLRYEMKDSLHYTNDLGDEFVDDFIEDKRSDDPITYVQKEQIKEIIIKEIEELSPKYRTICYLRFFEDLSYKEISEITQVPLGTITNYIGRLKPKLKKALEKHGFHSASCLSLIMMPNIVEYFEAFIELREPLSELDSKELLQNVKKSKRKLSKNVKDPWQVAAYGYIGVALMLPMGVGVLSNENITNLDVKNISGAVIEKVNYPTELTNAPFQLQVKTSSNQYDEILLNRSSNLVVYENGEYKISLVKNNEEIDCKTISITNLDTDIPIITRQYYTEGNLSLYIDDTDSLIDFDKIEFYEDGILTNNFVLNKELKEIYISKDVESNNVLKVPDIAGNVMEVNVIFYEIIATK</sequence>
<accession>A0A1T4QLL3</accession>
<dbReference type="Pfam" id="PF04542">
    <property type="entry name" value="Sigma70_r2"/>
    <property type="match status" value="1"/>
</dbReference>
<dbReference type="OrthoDB" id="9790423at2"/>
<evidence type="ECO:0000256" key="2">
    <source>
        <dbReference type="ARBA" id="ARBA00023015"/>
    </source>
</evidence>
<comment type="similarity">
    <text evidence="1">Belongs to the sigma-70 factor family. ECF subfamily.</text>
</comment>
<dbReference type="AlphaFoldDB" id="A0A1T4QLL3"/>
<dbReference type="InterPro" id="IPR013249">
    <property type="entry name" value="RNA_pol_sigma70_r4_t2"/>
</dbReference>
<dbReference type="GO" id="GO:0016987">
    <property type="term" value="F:sigma factor activity"/>
    <property type="evidence" value="ECO:0007669"/>
    <property type="project" value="UniProtKB-KW"/>
</dbReference>
<protein>
    <submittedName>
        <fullName evidence="8">RNA polymerase sigma factor, sigma-70 family</fullName>
    </submittedName>
</protein>
<dbReference type="GO" id="GO:0003677">
    <property type="term" value="F:DNA binding"/>
    <property type="evidence" value="ECO:0007669"/>
    <property type="project" value="UniProtKB-KW"/>
</dbReference>
<evidence type="ECO:0000256" key="3">
    <source>
        <dbReference type="ARBA" id="ARBA00023082"/>
    </source>
</evidence>
<dbReference type="Proteomes" id="UP000243297">
    <property type="component" value="Unassembled WGS sequence"/>
</dbReference>
<dbReference type="PANTHER" id="PTHR43133:SF8">
    <property type="entry name" value="RNA POLYMERASE SIGMA FACTOR HI_1459-RELATED"/>
    <property type="match status" value="1"/>
</dbReference>
<dbReference type="Gene3D" id="1.10.10.10">
    <property type="entry name" value="Winged helix-like DNA-binding domain superfamily/Winged helix DNA-binding domain"/>
    <property type="match status" value="1"/>
</dbReference>
<dbReference type="PANTHER" id="PTHR43133">
    <property type="entry name" value="RNA POLYMERASE ECF-TYPE SIGMA FACTO"/>
    <property type="match status" value="1"/>
</dbReference>
<dbReference type="EMBL" id="FUWY01000011">
    <property type="protein sequence ID" value="SKA04168.1"/>
    <property type="molecule type" value="Genomic_DNA"/>
</dbReference>
<evidence type="ECO:0000256" key="5">
    <source>
        <dbReference type="ARBA" id="ARBA00023163"/>
    </source>
</evidence>
<dbReference type="InterPro" id="IPR013324">
    <property type="entry name" value="RNA_pol_sigma_r3/r4-like"/>
</dbReference>
<dbReference type="InterPro" id="IPR036388">
    <property type="entry name" value="WH-like_DNA-bd_sf"/>
</dbReference>
<dbReference type="GO" id="GO:0006352">
    <property type="term" value="P:DNA-templated transcription initiation"/>
    <property type="evidence" value="ECO:0007669"/>
    <property type="project" value="InterPro"/>
</dbReference>
<evidence type="ECO:0000259" key="6">
    <source>
        <dbReference type="Pfam" id="PF04542"/>
    </source>
</evidence>
<dbReference type="Gene3D" id="1.10.1740.10">
    <property type="match status" value="1"/>
</dbReference>
<keyword evidence="9" id="KW-1185">Reference proteome</keyword>
<evidence type="ECO:0000259" key="7">
    <source>
        <dbReference type="Pfam" id="PF08281"/>
    </source>
</evidence>
<feature type="domain" description="RNA polymerase sigma factor 70 region 4 type 2" evidence="7">
    <location>
        <begin position="132"/>
        <end position="180"/>
    </location>
</feature>
<dbReference type="InterPro" id="IPR014284">
    <property type="entry name" value="RNA_pol_sigma-70_dom"/>
</dbReference>
<dbReference type="Pfam" id="PF08281">
    <property type="entry name" value="Sigma70_r4_2"/>
    <property type="match status" value="1"/>
</dbReference>
<keyword evidence="4" id="KW-0238">DNA-binding</keyword>
<gene>
    <name evidence="8" type="ORF">SAMN02745191_0047</name>
</gene>
<dbReference type="SUPFAM" id="SSF88659">
    <property type="entry name" value="Sigma3 and sigma4 domains of RNA polymerase sigma factors"/>
    <property type="match status" value="1"/>
</dbReference>
<dbReference type="InterPro" id="IPR013325">
    <property type="entry name" value="RNA_pol_sigma_r2"/>
</dbReference>
<keyword evidence="3" id="KW-0731">Sigma factor</keyword>
<dbReference type="InterPro" id="IPR007627">
    <property type="entry name" value="RNA_pol_sigma70_r2"/>
</dbReference>
<keyword evidence="2" id="KW-0805">Transcription regulation</keyword>
<name>A0A1T4QLL3_9FIRM</name>
<dbReference type="CDD" id="cd06171">
    <property type="entry name" value="Sigma70_r4"/>
    <property type="match status" value="1"/>
</dbReference>
<feature type="domain" description="RNA polymerase sigma-70 region 2" evidence="6">
    <location>
        <begin position="29"/>
        <end position="92"/>
    </location>
</feature>
<keyword evidence="5" id="KW-0804">Transcription</keyword>
<dbReference type="NCBIfam" id="TIGR02937">
    <property type="entry name" value="sigma70-ECF"/>
    <property type="match status" value="1"/>
</dbReference>